<dbReference type="EMBL" id="FNBG01000038">
    <property type="protein sequence ID" value="SDG37060.1"/>
    <property type="molecule type" value="Genomic_DNA"/>
</dbReference>
<name>A0A1G7TR67_9BACL</name>
<evidence type="ECO:0008006" key="3">
    <source>
        <dbReference type="Google" id="ProtNLM"/>
    </source>
</evidence>
<dbReference type="OrthoDB" id="7619731at2"/>
<dbReference type="InterPro" id="IPR021247">
    <property type="entry name" value="DUF2785"/>
</dbReference>
<protein>
    <recommendedName>
        <fullName evidence="3">DUF2785 domain-containing protein</fullName>
    </recommendedName>
</protein>
<reference evidence="1 2" key="1">
    <citation type="submission" date="2016-10" db="EMBL/GenBank/DDBJ databases">
        <authorList>
            <person name="de Groot N.N."/>
        </authorList>
    </citation>
    <scope>NUCLEOTIDE SEQUENCE [LARGE SCALE GENOMIC DNA]</scope>
    <source>
        <strain evidence="1 2">DSM 28129</strain>
    </source>
</reference>
<accession>A0A1G7TR67</accession>
<dbReference type="AlphaFoldDB" id="A0A1G7TR67"/>
<dbReference type="Proteomes" id="UP000198972">
    <property type="component" value="Unassembled WGS sequence"/>
</dbReference>
<proteinExistence type="predicted"/>
<evidence type="ECO:0000313" key="2">
    <source>
        <dbReference type="Proteomes" id="UP000198972"/>
    </source>
</evidence>
<evidence type="ECO:0000313" key="1">
    <source>
        <dbReference type="EMBL" id="SDG37060.1"/>
    </source>
</evidence>
<gene>
    <name evidence="1" type="ORF">SAMN04488542_13840</name>
</gene>
<organism evidence="1 2">
    <name type="scientific">Fontibacillus panacisegetis</name>
    <dbReference type="NCBI Taxonomy" id="670482"/>
    <lineage>
        <taxon>Bacteria</taxon>
        <taxon>Bacillati</taxon>
        <taxon>Bacillota</taxon>
        <taxon>Bacilli</taxon>
        <taxon>Bacillales</taxon>
        <taxon>Paenibacillaceae</taxon>
        <taxon>Fontibacillus</taxon>
    </lineage>
</organism>
<dbReference type="Pfam" id="PF10978">
    <property type="entry name" value="DUF2785"/>
    <property type="match status" value="1"/>
</dbReference>
<keyword evidence="2" id="KW-1185">Reference proteome</keyword>
<dbReference type="STRING" id="670482.SAMN04488542_13840"/>
<sequence>MNNIKELLISISDHNYQIPEESNLRLIIAKMIQQIGTVDSELRELIYAALARWMIDHSLDGDLVKQITNLILDDNHLFFRIGNSDDDTVFTRSFSVLFIPLIFIYNQKSNILTETDYEEIYTKVIRYFNFEEDLRGYILHKGWAHAIAHAADALESIAASSYYSEHHLFGILEVIQQKTLNNNKYYYMDNEDDRLARAVVQVISKKMIKNDLLINWIQQFKKIKIEGKLPEDNIIRGNTKNFLRSIYFKLLKLDSFEELTNEIIIILNDFQK</sequence>
<dbReference type="RefSeq" id="WP_091235731.1">
    <property type="nucleotide sequence ID" value="NZ_FNBG01000038.1"/>
</dbReference>